<evidence type="ECO:0000313" key="3">
    <source>
        <dbReference type="EMBL" id="GGM30820.1"/>
    </source>
</evidence>
<feature type="transmembrane region" description="Helical" evidence="2">
    <location>
        <begin position="635"/>
        <end position="658"/>
    </location>
</feature>
<accession>A0ABQ2H4A2</accession>
<name>A0ABQ2H4A2_9PSED</name>
<feature type="transmembrane region" description="Helical" evidence="2">
    <location>
        <begin position="592"/>
        <end position="615"/>
    </location>
</feature>
<feature type="transmembrane region" description="Helical" evidence="2">
    <location>
        <begin position="59"/>
        <end position="82"/>
    </location>
</feature>
<dbReference type="NCBIfam" id="TIGR04346">
    <property type="entry name" value="DotA_TraY"/>
    <property type="match status" value="1"/>
</dbReference>
<keyword evidence="4" id="KW-1185">Reference proteome</keyword>
<evidence type="ECO:0000313" key="4">
    <source>
        <dbReference type="Proteomes" id="UP000616499"/>
    </source>
</evidence>
<dbReference type="Proteomes" id="UP000616499">
    <property type="component" value="Unassembled WGS sequence"/>
</dbReference>
<sequence>MAGSMPFSPCNTSDSGENCSDVSVNLLSTIFGPVINKLTAGADPNAVDASSNALASMSAYFGSGLLIIGGLIVSYVAVMGALNTANDGEALGKNWSSLWTPIRIVSGAGVLLPTTSGYSFIQLIVLMIALWGVGFSNGLYKIGVEAGIISGALTNVSAQIGLGSEAKPNPNYPLYDIREFAQNYLATAYCQRTVNSIYRDRYDTSVSTYVSPKSTPDVVLEENSDRTASIYYIRDRNPKSNLAGSAPLCGSLKTYTYNVPESLETTSTVDSIYDPTKIKSNTDAMYALRIAALNAKITAINKVMADIKAWVNTWPTDINQEGWDTVKSNQLNIIVNEAQNTLTAALTQQIVQDATLNSIMQTYVKDTTSDGWMMAGGFYQRLSGIREEMGKIYAEPVAFATLPTLTSLTRDPRGALAYNSYTTAYNTIISKAANASNYTGATAPRVSDFKSTFAPSSLDDLNIDTLGSRGDSLMSNFVGWGMSRVTASLIGGDGDVDAIARIKTVGDIAQLMSSTGNAIVSNVDTAITGLKAAAAVVGSVSFMGTSVDAVPLADTFLQWVQRHLAQPVAKMLVWLDLFAFYFGVFLPSLPYTIFMVACVGWLLAVFQSAIAAPLWAIMHMTPDRTFVGSQTQGYLLLLSLFVRPALIILGLFAAMAIANPVLMYISKAFWAMREAIVTSSESLGWLMEFFSWRNWLVMYGLLLLPIMYMIFGLSQSLPDVVLKWIGAGISSMGETQATEQMRTNTEKHGPNRGLSSGGPQPSVPKTAAQHVAGYRSGSAEKQPPTSPKPPLLLANGQGVAPIRDVDN</sequence>
<reference evidence="4" key="1">
    <citation type="journal article" date="2019" name="Int. J. Syst. Evol. Microbiol.">
        <title>The Global Catalogue of Microorganisms (GCM) 10K type strain sequencing project: providing services to taxonomists for standard genome sequencing and annotation.</title>
        <authorList>
            <consortium name="The Broad Institute Genomics Platform"/>
            <consortium name="The Broad Institute Genome Sequencing Center for Infectious Disease"/>
            <person name="Wu L."/>
            <person name="Ma J."/>
        </authorList>
    </citation>
    <scope>NUCLEOTIDE SEQUENCE [LARGE SCALE GENOMIC DNA]</scope>
    <source>
        <strain evidence="4">JCM 13501</strain>
    </source>
</reference>
<keyword evidence="2" id="KW-1133">Transmembrane helix</keyword>
<dbReference type="InterPro" id="IPR027628">
    <property type="entry name" value="DotA_TraY"/>
</dbReference>
<dbReference type="RefSeq" id="WP_188868559.1">
    <property type="nucleotide sequence ID" value="NZ_BMNW01000020.1"/>
</dbReference>
<protein>
    <submittedName>
        <fullName evidence="3">Membrane protein</fullName>
    </submittedName>
</protein>
<dbReference type="EMBL" id="BMNW01000020">
    <property type="protein sequence ID" value="GGM30820.1"/>
    <property type="molecule type" value="Genomic_DNA"/>
</dbReference>
<evidence type="ECO:0000256" key="2">
    <source>
        <dbReference type="SAM" id="Phobius"/>
    </source>
</evidence>
<feature type="transmembrane region" description="Helical" evidence="2">
    <location>
        <begin position="568"/>
        <end position="586"/>
    </location>
</feature>
<comment type="caution">
    <text evidence="3">The sequence shown here is derived from an EMBL/GenBank/DDBJ whole genome shotgun (WGS) entry which is preliminary data.</text>
</comment>
<feature type="region of interest" description="Disordered" evidence="1">
    <location>
        <begin position="735"/>
        <end position="807"/>
    </location>
</feature>
<proteinExistence type="predicted"/>
<feature type="transmembrane region" description="Helical" evidence="2">
    <location>
        <begin position="695"/>
        <end position="713"/>
    </location>
</feature>
<gene>
    <name evidence="3" type="ORF">GCM10009425_46840</name>
</gene>
<keyword evidence="2" id="KW-0472">Membrane</keyword>
<keyword evidence="2" id="KW-0812">Transmembrane</keyword>
<organism evidence="3 4">
    <name type="scientific">Pseudomonas asuensis</name>
    <dbReference type="NCBI Taxonomy" id="1825787"/>
    <lineage>
        <taxon>Bacteria</taxon>
        <taxon>Pseudomonadati</taxon>
        <taxon>Pseudomonadota</taxon>
        <taxon>Gammaproteobacteria</taxon>
        <taxon>Pseudomonadales</taxon>
        <taxon>Pseudomonadaceae</taxon>
        <taxon>Pseudomonas</taxon>
    </lineage>
</organism>
<evidence type="ECO:0000256" key="1">
    <source>
        <dbReference type="SAM" id="MobiDB-lite"/>
    </source>
</evidence>